<accession>A0A4P6ZLZ3</accession>
<dbReference type="GO" id="GO:0016020">
    <property type="term" value="C:membrane"/>
    <property type="evidence" value="ECO:0007669"/>
    <property type="project" value="UniProtKB-SubCell"/>
</dbReference>
<dbReference type="PANTHER" id="PTHR30429:SF1">
    <property type="entry name" value="D-METHIONINE-BINDING LIPOPROTEIN METQ-RELATED"/>
    <property type="match status" value="1"/>
</dbReference>
<evidence type="ECO:0000256" key="5">
    <source>
        <dbReference type="ARBA" id="ARBA00023139"/>
    </source>
</evidence>
<keyword evidence="4" id="KW-0472">Membrane</keyword>
<comment type="similarity">
    <text evidence="2">Belongs to the NlpA lipoprotein family.</text>
</comment>
<keyword evidence="5" id="KW-0564">Palmitate</keyword>
<dbReference type="PANTHER" id="PTHR30429">
    <property type="entry name" value="D-METHIONINE-BINDING LIPOPROTEIN METQ"/>
    <property type="match status" value="1"/>
</dbReference>
<sequence>MKFKIHSFRSWFLIIAVLVLGLLCFQGIAYNHSIANDKIIKVGVIGTNDNPIWNAVNHKLAKKHIYVKTIPFANGIQVDRATNDGQLNLNACQHYAFMNNENKSDGFHLVSVGQTYIQPLNIYSKHLKNIHHIKDHGSIAIPNDSTNAGRALDVLQHAGLIKLNPKKGIMPTPQDIISNPKHLKIEEVDAGAIMKLLPDFSAGITNSNFVQANHKNPVTDSIYRINPNPKLKVNKPWINIIITKKSQRNNLIYKEIVRAYHTPAVIKVIHRLYKDVSYPAFNA</sequence>
<proteinExistence type="inferred from homology"/>
<evidence type="ECO:0000313" key="8">
    <source>
        <dbReference type="Proteomes" id="UP000294321"/>
    </source>
</evidence>
<protein>
    <submittedName>
        <fullName evidence="7">ABC transporter substrate-binding protein</fullName>
    </submittedName>
</protein>
<name>A0A4P6ZLZ3_9LACO</name>
<evidence type="ECO:0000256" key="3">
    <source>
        <dbReference type="ARBA" id="ARBA00022729"/>
    </source>
</evidence>
<evidence type="ECO:0000256" key="2">
    <source>
        <dbReference type="ARBA" id="ARBA00008973"/>
    </source>
</evidence>
<evidence type="ECO:0000256" key="6">
    <source>
        <dbReference type="ARBA" id="ARBA00023288"/>
    </source>
</evidence>
<dbReference type="Gene3D" id="3.40.190.10">
    <property type="entry name" value="Periplasmic binding protein-like II"/>
    <property type="match status" value="2"/>
</dbReference>
<dbReference type="Proteomes" id="UP000294321">
    <property type="component" value="Chromosome"/>
</dbReference>
<organism evidence="7 8">
    <name type="scientific">Acetilactobacillus jinshanensis</name>
    <dbReference type="NCBI Taxonomy" id="1720083"/>
    <lineage>
        <taxon>Bacteria</taxon>
        <taxon>Bacillati</taxon>
        <taxon>Bacillota</taxon>
        <taxon>Bacilli</taxon>
        <taxon>Lactobacillales</taxon>
        <taxon>Lactobacillaceae</taxon>
        <taxon>Acetilactobacillus</taxon>
    </lineage>
</organism>
<evidence type="ECO:0000256" key="1">
    <source>
        <dbReference type="ARBA" id="ARBA00004635"/>
    </source>
</evidence>
<evidence type="ECO:0000313" key="7">
    <source>
        <dbReference type="EMBL" id="QBP18432.1"/>
    </source>
</evidence>
<dbReference type="OrthoDB" id="9812878at2"/>
<comment type="subcellular location">
    <subcellularLocation>
        <location evidence="1">Membrane</location>
        <topology evidence="1">Lipid-anchor</topology>
    </subcellularLocation>
</comment>
<dbReference type="AlphaFoldDB" id="A0A4P6ZLZ3"/>
<dbReference type="Pfam" id="PF03180">
    <property type="entry name" value="Lipoprotein_9"/>
    <property type="match status" value="1"/>
</dbReference>
<reference evidence="8" key="1">
    <citation type="submission" date="2018-12" db="EMBL/GenBank/DDBJ databases">
        <title>A new species of lactobacillus.</title>
        <authorList>
            <person name="Jian Y."/>
            <person name="Xin L."/>
            <person name="Hong Z.J."/>
            <person name="Ming L.Z."/>
            <person name="Hong X.Z."/>
        </authorList>
    </citation>
    <scope>NUCLEOTIDE SEQUENCE [LARGE SCALE GENOMIC DNA]</scope>
    <source>
        <strain evidence="8">HSLZ-75</strain>
    </source>
</reference>
<keyword evidence="8" id="KW-1185">Reference proteome</keyword>
<dbReference type="RefSeq" id="WP_133441991.1">
    <property type="nucleotide sequence ID" value="NZ_CP034726.1"/>
</dbReference>
<dbReference type="EMBL" id="CP034726">
    <property type="protein sequence ID" value="QBP18432.1"/>
    <property type="molecule type" value="Genomic_DNA"/>
</dbReference>
<dbReference type="SUPFAM" id="SSF53850">
    <property type="entry name" value="Periplasmic binding protein-like II"/>
    <property type="match status" value="1"/>
</dbReference>
<dbReference type="KEGG" id="lji:ELX58_04625"/>
<evidence type="ECO:0000256" key="4">
    <source>
        <dbReference type="ARBA" id="ARBA00023136"/>
    </source>
</evidence>
<keyword evidence="6" id="KW-0449">Lipoprotein</keyword>
<gene>
    <name evidence="7" type="ORF">ELX58_04625</name>
</gene>
<dbReference type="InterPro" id="IPR004872">
    <property type="entry name" value="Lipoprotein_NlpA"/>
</dbReference>
<keyword evidence="3" id="KW-0732">Signal</keyword>